<dbReference type="InterPro" id="IPR056823">
    <property type="entry name" value="TEN-like_YD-shell"/>
</dbReference>
<evidence type="ECO:0000256" key="2">
    <source>
        <dbReference type="SAM" id="MobiDB-lite"/>
    </source>
</evidence>
<dbReference type="InterPro" id="IPR006530">
    <property type="entry name" value="YD"/>
</dbReference>
<dbReference type="InterPro" id="IPR022385">
    <property type="entry name" value="Rhs_assc_core"/>
</dbReference>
<name>A0A840Z3A0_9SPHN</name>
<dbReference type="Gene3D" id="2.180.10.10">
    <property type="entry name" value="RHS repeat-associated core"/>
    <property type="match status" value="3"/>
</dbReference>
<evidence type="ECO:0000259" key="3">
    <source>
        <dbReference type="Pfam" id="PF25023"/>
    </source>
</evidence>
<gene>
    <name evidence="4" type="ORF">FHR23_003197</name>
</gene>
<dbReference type="NCBIfam" id="TIGR03696">
    <property type="entry name" value="Rhs_assc_core"/>
    <property type="match status" value="1"/>
</dbReference>
<dbReference type="RefSeq" id="WP_184005891.1">
    <property type="nucleotide sequence ID" value="NZ_JACIJI010000010.1"/>
</dbReference>
<dbReference type="EMBL" id="JACIJI010000010">
    <property type="protein sequence ID" value="MBB5720234.1"/>
    <property type="molecule type" value="Genomic_DNA"/>
</dbReference>
<evidence type="ECO:0000313" key="5">
    <source>
        <dbReference type="Proteomes" id="UP000554342"/>
    </source>
</evidence>
<dbReference type="Pfam" id="PF05593">
    <property type="entry name" value="RHS_repeat"/>
    <property type="match status" value="4"/>
</dbReference>
<proteinExistence type="predicted"/>
<organism evidence="4 5">
    <name type="scientific">Stakelama sediminis</name>
    <dbReference type="NCBI Taxonomy" id="463200"/>
    <lineage>
        <taxon>Bacteria</taxon>
        <taxon>Pseudomonadati</taxon>
        <taxon>Pseudomonadota</taxon>
        <taxon>Alphaproteobacteria</taxon>
        <taxon>Sphingomonadales</taxon>
        <taxon>Sphingomonadaceae</taxon>
        <taxon>Stakelama</taxon>
    </lineage>
</organism>
<dbReference type="PANTHER" id="PTHR32305">
    <property type="match status" value="1"/>
</dbReference>
<evidence type="ECO:0000256" key="1">
    <source>
        <dbReference type="ARBA" id="ARBA00022737"/>
    </source>
</evidence>
<feature type="region of interest" description="Disordered" evidence="2">
    <location>
        <begin position="529"/>
        <end position="556"/>
    </location>
</feature>
<keyword evidence="5" id="KW-1185">Reference proteome</keyword>
<accession>A0A840Z3A0</accession>
<feature type="compositionally biased region" description="Low complexity" evidence="2">
    <location>
        <begin position="529"/>
        <end position="540"/>
    </location>
</feature>
<dbReference type="PANTHER" id="PTHR32305:SF15">
    <property type="entry name" value="PROTEIN RHSA-RELATED"/>
    <property type="match status" value="1"/>
</dbReference>
<dbReference type="InterPro" id="IPR050708">
    <property type="entry name" value="T6SS_VgrG/RHS"/>
</dbReference>
<dbReference type="InterPro" id="IPR031325">
    <property type="entry name" value="RHS_repeat"/>
</dbReference>
<feature type="domain" description="Teneurin-like YD-shell" evidence="3">
    <location>
        <begin position="689"/>
        <end position="940"/>
    </location>
</feature>
<sequence length="1140" mass="120829">MANEACDPTALSCSYSQSWPTIYGSWTGDGYTDTAGRHTSITYVTGTPTKIDITRPDSSSPDTVITLDSNYRVASIDKNGRTWSYQFSQSGTTMTVTITNPDNTHRTVVSDTDVGLPTKVTDENGNVTSYSYDSYGRLTKTTLPAGNYVTYTYDARGNRTSTVKHTASGSTLTTSASYPSSCSNTVTCNLPTSTTDANGNVTNYAWNSANGELSSVTKPADTSGVRPQTRYTYSSLYAYYKNASGSVVKSSTPVSLLTAISQCRSGSSCSGGANEDKTVISYGPQNGTANNLLPISVTKKAGDGSVSATTSYGYDAIGNVTSIDGPLSGTADTTVMFYDGDREVTGTISPDPDGSGSLPNRATRLTYNGDGHVTKVELGTTAGQSATAFSNFSSDQSQDISYDASGRKSRTVLKGGSTTYGVTDYSYDANGRPECTAVRMNSSAWGTVTDACTAQSAGSDGPDRITKTQYDPAGHVFSITRGVGTSAPTFEYTTYTPNGKTASLTDGSGNKTTYSYDGFDRLVKTQYPTGSVGSGSSSTSDYEQLGYDNNGNVTSRRLRDGQTIDYSYDHLNRVTAKNLPGSEPDVSYSYDLTGNMLSASQSGNALSFTYDALGRNLTQTSPLGTVHNSYDAAGRRTKMTWPDGFYVDYDYLVTGEVSKIRENGATSGVGVLASYGYDSLGQQASITRGNGVTTSLSYDAVSRLSQLVQNLAGSSYDLTRSFTYNPAGQIKSRTSSNDAYAWTGYASVNRNYARNALNQYTSSGSTALGYDARGNLTTSGSDSYSYSSENLLKTGPGGAALSYDPLLRLYQTSSSSTSATRFLYDGVNLIGEYNSSGTLLRRYVPGPGMGAPVVWYEGSGTGDRRWLLTDERGSVIAVTNASGSPVANGINTYDEYGIPGSTNVGRFQYTGQTWLPELGMYDYKARIYSPTLGRFMQTDPIGYGDGMNWYNYVGSDPINGVDPLGLSVADLLVVSTRLFVELDYSDLTRQYQHNFDQGAYTRLPDPSTDIVVVAKRDSKKKNKSVFHCLAVTAKENGVSDLLDVSAAVATVALPEASAASNLAAGILGTAAVGNAAAHGDFAPGSLAVAGYYGDVGGRLLKEGSTVGKFARFASVGTLLVSSVYDGIMTVRSYNACRRGE</sequence>
<protein>
    <submittedName>
        <fullName evidence="4">RHS repeat-associated protein</fullName>
    </submittedName>
</protein>
<reference evidence="4 5" key="1">
    <citation type="submission" date="2020-08" db="EMBL/GenBank/DDBJ databases">
        <title>Genomic Encyclopedia of Type Strains, Phase IV (KMG-IV): sequencing the most valuable type-strain genomes for metagenomic binning, comparative biology and taxonomic classification.</title>
        <authorList>
            <person name="Goeker M."/>
        </authorList>
    </citation>
    <scope>NUCLEOTIDE SEQUENCE [LARGE SCALE GENOMIC DNA]</scope>
    <source>
        <strain evidence="4 5">DSM 27203</strain>
    </source>
</reference>
<dbReference type="Proteomes" id="UP000554342">
    <property type="component" value="Unassembled WGS sequence"/>
</dbReference>
<dbReference type="Pfam" id="PF25023">
    <property type="entry name" value="TEN_YD-shell"/>
    <property type="match status" value="1"/>
</dbReference>
<keyword evidence="1" id="KW-0677">Repeat</keyword>
<evidence type="ECO:0000313" key="4">
    <source>
        <dbReference type="EMBL" id="MBB5720234.1"/>
    </source>
</evidence>
<comment type="caution">
    <text evidence="4">The sequence shown here is derived from an EMBL/GenBank/DDBJ whole genome shotgun (WGS) entry which is preliminary data.</text>
</comment>
<dbReference type="NCBIfam" id="TIGR01643">
    <property type="entry name" value="YD_repeat_2x"/>
    <property type="match status" value="5"/>
</dbReference>
<dbReference type="AlphaFoldDB" id="A0A840Z3A0"/>